<comment type="similarity">
    <text evidence="3">Belongs to the peptidase M1 family.</text>
</comment>
<keyword evidence="5" id="KW-0645">Protease</keyword>
<comment type="cofactor">
    <cofactor evidence="12">
        <name>Zn(2+)</name>
        <dbReference type="ChEBI" id="CHEBI:29105"/>
    </cofactor>
    <text evidence="12">Binds 1 zinc ion per subunit.</text>
</comment>
<dbReference type="Proteomes" id="UP000664169">
    <property type="component" value="Unassembled WGS sequence"/>
</dbReference>
<dbReference type="GO" id="GO:0004301">
    <property type="term" value="F:epoxide hydrolase activity"/>
    <property type="evidence" value="ECO:0007669"/>
    <property type="project" value="TreeGrafter"/>
</dbReference>
<evidence type="ECO:0000256" key="8">
    <source>
        <dbReference type="ARBA" id="ARBA00022833"/>
    </source>
</evidence>
<dbReference type="SUPFAM" id="SSF48371">
    <property type="entry name" value="ARM repeat"/>
    <property type="match status" value="1"/>
</dbReference>
<dbReference type="Gene3D" id="1.10.390.10">
    <property type="entry name" value="Neutral Protease Domain 2"/>
    <property type="match status" value="1"/>
</dbReference>
<dbReference type="AlphaFoldDB" id="A0A8H3FJ11"/>
<comment type="subcellular location">
    <subcellularLocation>
        <location evidence="2">Cytoplasm</location>
    </subcellularLocation>
    <subcellularLocation>
        <location evidence="1">Nucleus</location>
    </subcellularLocation>
</comment>
<protein>
    <recommendedName>
        <fullName evidence="13">Peptidase M1 leukotriene A4 hydrolase/aminopeptidase C-terminal domain-containing protein</fullName>
    </recommendedName>
</protein>
<evidence type="ECO:0000256" key="12">
    <source>
        <dbReference type="PIRSR" id="PIRSR634015-3"/>
    </source>
</evidence>
<dbReference type="GO" id="GO:0004177">
    <property type="term" value="F:aminopeptidase activity"/>
    <property type="evidence" value="ECO:0007669"/>
    <property type="project" value="TreeGrafter"/>
</dbReference>
<dbReference type="Gene3D" id="1.25.40.320">
    <property type="entry name" value="Peptidase M1, leukotriene A4 hydrolase/aminopeptidase C-terminal domain"/>
    <property type="match status" value="1"/>
</dbReference>
<proteinExistence type="inferred from homology"/>
<dbReference type="SUPFAM" id="SSF63737">
    <property type="entry name" value="Leukotriene A4 hydrolase N-terminal domain"/>
    <property type="match status" value="1"/>
</dbReference>
<dbReference type="PANTHER" id="PTHR45726:SF3">
    <property type="entry name" value="LEUKOTRIENE A-4 HYDROLASE"/>
    <property type="match status" value="1"/>
</dbReference>
<dbReference type="Gene3D" id="3.30.2010.30">
    <property type="match status" value="1"/>
</dbReference>
<feature type="binding site" evidence="12">
    <location>
        <position position="261"/>
    </location>
    <ligand>
        <name>Zn(2+)</name>
        <dbReference type="ChEBI" id="CHEBI:29105"/>
        <note>catalytic</note>
    </ligand>
</feature>
<dbReference type="InterPro" id="IPR027268">
    <property type="entry name" value="Peptidase_M4/M1_CTD_sf"/>
</dbReference>
<name>A0A8H3FJ11_9LECA</name>
<evidence type="ECO:0000313" key="15">
    <source>
        <dbReference type="Proteomes" id="UP000664169"/>
    </source>
</evidence>
<dbReference type="InterPro" id="IPR001930">
    <property type="entry name" value="Peptidase_M1"/>
</dbReference>
<evidence type="ECO:0000256" key="2">
    <source>
        <dbReference type="ARBA" id="ARBA00004496"/>
    </source>
</evidence>
<accession>A0A8H3FJ11</accession>
<evidence type="ECO:0000256" key="7">
    <source>
        <dbReference type="ARBA" id="ARBA00022801"/>
    </source>
</evidence>
<organism evidence="14 15">
    <name type="scientific">Gomphillus americanus</name>
    <dbReference type="NCBI Taxonomy" id="1940652"/>
    <lineage>
        <taxon>Eukaryota</taxon>
        <taxon>Fungi</taxon>
        <taxon>Dikarya</taxon>
        <taxon>Ascomycota</taxon>
        <taxon>Pezizomycotina</taxon>
        <taxon>Lecanoromycetes</taxon>
        <taxon>OSLEUM clade</taxon>
        <taxon>Ostropomycetidae</taxon>
        <taxon>Ostropales</taxon>
        <taxon>Graphidaceae</taxon>
        <taxon>Gomphilloideae</taxon>
        <taxon>Gomphillus</taxon>
    </lineage>
</organism>
<keyword evidence="8 12" id="KW-0862">Zinc</keyword>
<comment type="caution">
    <text evidence="14">The sequence shown here is derived from an EMBL/GenBank/DDBJ whole genome shotgun (WGS) entry which is preliminary data.</text>
</comment>
<keyword evidence="10" id="KW-0539">Nucleus</keyword>
<dbReference type="PANTHER" id="PTHR45726">
    <property type="entry name" value="LEUKOTRIENE A-4 HYDROLASE"/>
    <property type="match status" value="1"/>
</dbReference>
<evidence type="ECO:0000259" key="13">
    <source>
        <dbReference type="SMART" id="SM01263"/>
    </source>
</evidence>
<dbReference type="PRINTS" id="PR00756">
    <property type="entry name" value="ALADIPTASE"/>
</dbReference>
<dbReference type="Pfam" id="PF09127">
    <property type="entry name" value="Leuk-A4-hydro_C"/>
    <property type="match status" value="1"/>
</dbReference>
<dbReference type="Pfam" id="PF01433">
    <property type="entry name" value="Peptidase_M1"/>
    <property type="match status" value="1"/>
</dbReference>
<dbReference type="GO" id="GO:0008270">
    <property type="term" value="F:zinc ion binding"/>
    <property type="evidence" value="ECO:0007669"/>
    <property type="project" value="InterPro"/>
</dbReference>
<keyword evidence="4" id="KW-0963">Cytoplasm</keyword>
<dbReference type="InterPro" id="IPR045357">
    <property type="entry name" value="Aminopeptidase_N-like_N"/>
</dbReference>
<dbReference type="Gene3D" id="2.60.40.1730">
    <property type="entry name" value="tricorn interacting facor f3 domain"/>
    <property type="match status" value="2"/>
</dbReference>
<dbReference type="FunFam" id="1.10.390.10:FF:000009">
    <property type="entry name" value="Leukotriene A(4) hydrolase"/>
    <property type="match status" value="1"/>
</dbReference>
<dbReference type="GO" id="GO:0006508">
    <property type="term" value="P:proteolysis"/>
    <property type="evidence" value="ECO:0007669"/>
    <property type="project" value="UniProtKB-KW"/>
</dbReference>
<dbReference type="InterPro" id="IPR049980">
    <property type="entry name" value="LTA4H_cat"/>
</dbReference>
<sequence length="578" mass="65793">MATITKLRDPNTLSNYDKFRTRHIAANFKINFEKKRLEGNVVLNLEVLDRAKEVVLDSSFVDLQDVTLNGSAVKWKLEERSEPFGSPLKVEIGDNIEIGKEIVLDDTPDVKATVQFKIESPLPVIASGLPRDISSSSSDTSIYHFEQKVPIPSYLFALASGDIKTAEIGPRSNVATGPDELAAAKWEMEEDMERFIVAAEKILGSVPYAWGTYNVLVLPPSFPYGGEYNDMPFHWMENPVYTFATPSIISGDKENIDVVAHELAHSWSGNLVSACSWEDFWLNEGWTVYLERRILAAVHNEPFRDFSSIIGWKALTDSVNHFGEEHEFTKLIPNLKGRDPDDAFSSIPYEKGFTFLFYLEKLVGKEKFDTFIPHYFNKFARKSVDSQEFKQTFIDFFSTDPEASDQIQKIDWDTWYYAPGFPPKPDFDTSMVDMAYKLADKWESRSKGETQFTPHADDIKGLSANQIVVLLEKVQLFEPSISAEDARTMGQAYGLSKSQNLELTTRYYQIALVAGDKTAYGPAAELLGHIGRMKYVRPLYRKLKAADEELAKETFRRHEAFYHPICRQMIRQDLFSDK</sequence>
<evidence type="ECO:0000256" key="10">
    <source>
        <dbReference type="ARBA" id="ARBA00023242"/>
    </source>
</evidence>
<feature type="active site" description="Proton donor" evidence="11">
    <location>
        <position position="349"/>
    </location>
</feature>
<dbReference type="InterPro" id="IPR015211">
    <property type="entry name" value="Peptidase_M1_C"/>
</dbReference>
<evidence type="ECO:0000256" key="1">
    <source>
        <dbReference type="ARBA" id="ARBA00004123"/>
    </source>
</evidence>
<feature type="domain" description="Peptidase M1 leukotriene A4 hydrolase/aminopeptidase C-terminal" evidence="13">
    <location>
        <begin position="430"/>
        <end position="574"/>
    </location>
</feature>
<dbReference type="GO" id="GO:0005634">
    <property type="term" value="C:nucleus"/>
    <property type="evidence" value="ECO:0007669"/>
    <property type="project" value="UniProtKB-SubCell"/>
</dbReference>
<keyword evidence="7" id="KW-0378">Hydrolase</keyword>
<keyword evidence="6 12" id="KW-0479">Metal-binding</keyword>
<gene>
    <name evidence="14" type="ORF">GOMPHAMPRED_004243</name>
</gene>
<dbReference type="SUPFAM" id="SSF55486">
    <property type="entry name" value="Metalloproteases ('zincins'), catalytic domain"/>
    <property type="match status" value="1"/>
</dbReference>
<evidence type="ECO:0000256" key="11">
    <source>
        <dbReference type="PIRSR" id="PIRSR634015-1"/>
    </source>
</evidence>
<dbReference type="EMBL" id="CAJPDQ010000026">
    <property type="protein sequence ID" value="CAF9926846.1"/>
    <property type="molecule type" value="Genomic_DNA"/>
</dbReference>
<dbReference type="InterPro" id="IPR038502">
    <property type="entry name" value="M1_LTA-4_hydro/amino_C_sf"/>
</dbReference>
<dbReference type="GO" id="GO:0008237">
    <property type="term" value="F:metallopeptidase activity"/>
    <property type="evidence" value="ECO:0007669"/>
    <property type="project" value="UniProtKB-KW"/>
</dbReference>
<evidence type="ECO:0000313" key="14">
    <source>
        <dbReference type="EMBL" id="CAF9926846.1"/>
    </source>
</evidence>
<evidence type="ECO:0000256" key="3">
    <source>
        <dbReference type="ARBA" id="ARBA00010136"/>
    </source>
</evidence>
<feature type="binding site" evidence="12">
    <location>
        <position position="284"/>
    </location>
    <ligand>
        <name>Zn(2+)</name>
        <dbReference type="ChEBI" id="CHEBI:29105"/>
        <note>catalytic</note>
    </ligand>
</feature>
<dbReference type="InterPro" id="IPR016024">
    <property type="entry name" value="ARM-type_fold"/>
</dbReference>
<dbReference type="InterPro" id="IPR014782">
    <property type="entry name" value="Peptidase_M1_dom"/>
</dbReference>
<dbReference type="FunFam" id="3.30.2010.30:FF:000001">
    <property type="entry name" value="Leukotriene A(4) hydrolase"/>
    <property type="match status" value="1"/>
</dbReference>
<dbReference type="OrthoDB" id="79562at2759"/>
<dbReference type="SMART" id="SM01263">
    <property type="entry name" value="Leuk-A4-hydro_C"/>
    <property type="match status" value="1"/>
</dbReference>
<dbReference type="FunFam" id="1.25.40.320:FF:000001">
    <property type="entry name" value="Leukotriene A(4) hydrolase"/>
    <property type="match status" value="1"/>
</dbReference>
<evidence type="ECO:0000256" key="5">
    <source>
        <dbReference type="ARBA" id="ARBA00022670"/>
    </source>
</evidence>
<dbReference type="GO" id="GO:0005829">
    <property type="term" value="C:cytosol"/>
    <property type="evidence" value="ECO:0007669"/>
    <property type="project" value="TreeGrafter"/>
</dbReference>
<keyword evidence="9" id="KW-0482">Metalloprotease</keyword>
<dbReference type="CDD" id="cd09599">
    <property type="entry name" value="M1_LTA4H"/>
    <property type="match status" value="1"/>
</dbReference>
<dbReference type="InterPro" id="IPR042097">
    <property type="entry name" value="Aminopeptidase_N-like_N_sf"/>
</dbReference>
<evidence type="ECO:0000256" key="6">
    <source>
        <dbReference type="ARBA" id="ARBA00022723"/>
    </source>
</evidence>
<evidence type="ECO:0000256" key="9">
    <source>
        <dbReference type="ARBA" id="ARBA00023049"/>
    </source>
</evidence>
<evidence type="ECO:0000256" key="4">
    <source>
        <dbReference type="ARBA" id="ARBA00022490"/>
    </source>
</evidence>
<reference evidence="14" key="1">
    <citation type="submission" date="2021-03" db="EMBL/GenBank/DDBJ databases">
        <authorList>
            <person name="Tagirdzhanova G."/>
        </authorList>
    </citation>
    <scope>NUCLEOTIDE SEQUENCE</scope>
</reference>
<feature type="binding site" evidence="12">
    <location>
        <position position="265"/>
    </location>
    <ligand>
        <name>Zn(2+)</name>
        <dbReference type="ChEBI" id="CHEBI:29105"/>
        <note>catalytic</note>
    </ligand>
</feature>
<dbReference type="InterPro" id="IPR034015">
    <property type="entry name" value="M1_LTA4H"/>
</dbReference>
<feature type="active site" description="Proton acceptor" evidence="11">
    <location>
        <position position="262"/>
    </location>
</feature>
<keyword evidence="15" id="KW-1185">Reference proteome</keyword>
<dbReference type="Pfam" id="PF17900">
    <property type="entry name" value="Peptidase_M1_N"/>
    <property type="match status" value="1"/>
</dbReference>